<dbReference type="PANTHER" id="PTHR30537">
    <property type="entry name" value="HTH-TYPE TRANSCRIPTIONAL REGULATOR"/>
    <property type="match status" value="1"/>
</dbReference>
<dbReference type="SUPFAM" id="SSF46785">
    <property type="entry name" value="Winged helix' DNA-binding domain"/>
    <property type="match status" value="1"/>
</dbReference>
<evidence type="ECO:0000256" key="3">
    <source>
        <dbReference type="ARBA" id="ARBA00023125"/>
    </source>
</evidence>
<keyword evidence="2" id="KW-0805">Transcription regulation</keyword>
<evidence type="ECO:0000313" key="6">
    <source>
        <dbReference type="EMBL" id="MEW9305181.1"/>
    </source>
</evidence>
<dbReference type="InterPro" id="IPR036390">
    <property type="entry name" value="WH_DNA-bd_sf"/>
</dbReference>
<name>A0ABV3PI33_9HYPH</name>
<dbReference type="InterPro" id="IPR000847">
    <property type="entry name" value="LysR_HTH_N"/>
</dbReference>
<protein>
    <submittedName>
        <fullName evidence="6">LysR family transcriptional regulator</fullName>
    </submittedName>
</protein>
<dbReference type="RefSeq" id="WP_367623315.1">
    <property type="nucleotide sequence ID" value="NZ_JBFNQD010000001.1"/>
</dbReference>
<dbReference type="PRINTS" id="PR00039">
    <property type="entry name" value="HTHLYSR"/>
</dbReference>
<dbReference type="SUPFAM" id="SSF53850">
    <property type="entry name" value="Periplasmic binding protein-like II"/>
    <property type="match status" value="1"/>
</dbReference>
<accession>A0ABV3PI33</accession>
<feature type="domain" description="HTH lysR-type" evidence="5">
    <location>
        <begin position="1"/>
        <end position="59"/>
    </location>
</feature>
<evidence type="ECO:0000256" key="2">
    <source>
        <dbReference type="ARBA" id="ARBA00023015"/>
    </source>
</evidence>
<keyword evidence="7" id="KW-1185">Reference proteome</keyword>
<dbReference type="Pfam" id="PF03466">
    <property type="entry name" value="LysR_substrate"/>
    <property type="match status" value="1"/>
</dbReference>
<proteinExistence type="inferred from homology"/>
<reference evidence="6 7" key="1">
    <citation type="submission" date="2024-07" db="EMBL/GenBank/DDBJ databases">
        <title>Description of Labrys sedimenti sp. nov., isolated from a diclofenac-degrading enrichment culture.</title>
        <authorList>
            <person name="Tancsics A."/>
            <person name="Csepanyi A."/>
        </authorList>
    </citation>
    <scope>NUCLEOTIDE SEQUENCE [LARGE SCALE GENOMIC DNA]</scope>
    <source>
        <strain evidence="6 7">LMG 23578</strain>
    </source>
</reference>
<evidence type="ECO:0000256" key="1">
    <source>
        <dbReference type="ARBA" id="ARBA00009437"/>
    </source>
</evidence>
<evidence type="ECO:0000313" key="7">
    <source>
        <dbReference type="Proteomes" id="UP001555786"/>
    </source>
</evidence>
<dbReference type="Gene3D" id="3.40.190.290">
    <property type="match status" value="1"/>
</dbReference>
<gene>
    <name evidence="6" type="ORF">ABXS05_06515</name>
</gene>
<dbReference type="Proteomes" id="UP001555786">
    <property type="component" value="Unassembled WGS sequence"/>
</dbReference>
<dbReference type="InterPro" id="IPR036388">
    <property type="entry name" value="WH-like_DNA-bd_sf"/>
</dbReference>
<dbReference type="PROSITE" id="PS50931">
    <property type="entry name" value="HTH_LYSR"/>
    <property type="match status" value="1"/>
</dbReference>
<dbReference type="Pfam" id="PF00126">
    <property type="entry name" value="HTH_1"/>
    <property type="match status" value="1"/>
</dbReference>
<keyword evidence="3" id="KW-0238">DNA-binding</keyword>
<organism evidence="6 7">
    <name type="scientific">Labrys neptuniae</name>
    <dbReference type="NCBI Taxonomy" id="376174"/>
    <lineage>
        <taxon>Bacteria</taxon>
        <taxon>Pseudomonadati</taxon>
        <taxon>Pseudomonadota</taxon>
        <taxon>Alphaproteobacteria</taxon>
        <taxon>Hyphomicrobiales</taxon>
        <taxon>Xanthobacteraceae</taxon>
        <taxon>Labrys</taxon>
    </lineage>
</organism>
<comment type="caution">
    <text evidence="6">The sequence shown here is derived from an EMBL/GenBank/DDBJ whole genome shotgun (WGS) entry which is preliminary data.</text>
</comment>
<evidence type="ECO:0000256" key="4">
    <source>
        <dbReference type="ARBA" id="ARBA00023163"/>
    </source>
</evidence>
<dbReference type="InterPro" id="IPR005119">
    <property type="entry name" value="LysR_subst-bd"/>
</dbReference>
<comment type="similarity">
    <text evidence="1">Belongs to the LysR transcriptional regulatory family.</text>
</comment>
<dbReference type="InterPro" id="IPR058163">
    <property type="entry name" value="LysR-type_TF_proteobact-type"/>
</dbReference>
<dbReference type="Gene3D" id="1.10.10.10">
    <property type="entry name" value="Winged helix-like DNA-binding domain superfamily/Winged helix DNA-binding domain"/>
    <property type="match status" value="1"/>
</dbReference>
<keyword evidence="4" id="KW-0804">Transcription</keyword>
<sequence length="328" mass="36135">MDIAIALRAFVRTVERASVTAAARDLAVSQPAVTKHLRNLERHVGARLLERSSRIVRPTPQGQALYEASRGALATIDAALEGVRHDMGTIEGPLRLHAPSCIGVRHLHPIVMAFQQRHPAVTVDLILENRDIDLVYENFDLAVRYGRPAGQELIIRRLGLIRRILVAAPNFLARFGPIDTPERLSEIDIVSSARLLSPRDTLALQHRSGETLDLPAQPILRTNDAEVISATLLQGHAAGPVQQLLVNRELAEGRLVRILPEYVVRPTEAFLAFPSVRYMRPVVRAFTDFTIAALRKIDGIDSTENDAFRLSPDPGDTIPAPCGIETTI</sequence>
<dbReference type="CDD" id="cd08422">
    <property type="entry name" value="PBP2_CrgA_like"/>
    <property type="match status" value="1"/>
</dbReference>
<dbReference type="EMBL" id="JBFNQD010000001">
    <property type="protein sequence ID" value="MEW9305181.1"/>
    <property type="molecule type" value="Genomic_DNA"/>
</dbReference>
<evidence type="ECO:0000259" key="5">
    <source>
        <dbReference type="PROSITE" id="PS50931"/>
    </source>
</evidence>
<dbReference type="PANTHER" id="PTHR30537:SF5">
    <property type="entry name" value="HTH-TYPE TRANSCRIPTIONAL ACTIVATOR TTDR-RELATED"/>
    <property type="match status" value="1"/>
</dbReference>